<dbReference type="SUPFAM" id="SSF54060">
    <property type="entry name" value="His-Me finger endonucleases"/>
    <property type="match status" value="1"/>
</dbReference>
<dbReference type="Pfam" id="PF01223">
    <property type="entry name" value="Endonuclease_NS"/>
    <property type="match status" value="1"/>
</dbReference>
<comment type="similarity">
    <text evidence="2 10">Belongs to the DNA/RNA non-specific endonuclease family.</text>
</comment>
<dbReference type="CDD" id="cd00091">
    <property type="entry name" value="NUC"/>
    <property type="match status" value="1"/>
</dbReference>
<evidence type="ECO:0000256" key="9">
    <source>
        <dbReference type="PIRSR" id="PIRSR640255-2"/>
    </source>
</evidence>
<evidence type="ECO:0000313" key="13">
    <source>
        <dbReference type="EMBL" id="SHO77962.1"/>
    </source>
</evidence>
<keyword evidence="5 10" id="KW-0255">Endonuclease</keyword>
<evidence type="ECO:0000256" key="2">
    <source>
        <dbReference type="ARBA" id="ARBA00010052"/>
    </source>
</evidence>
<dbReference type="AlphaFoldDB" id="A0A1M8A680"/>
<dbReference type="PANTHER" id="PTHR13966">
    <property type="entry name" value="ENDONUCLEASE RELATED"/>
    <property type="match status" value="1"/>
</dbReference>
<dbReference type="InterPro" id="IPR040255">
    <property type="entry name" value="Non-specific_endonuclease"/>
</dbReference>
<accession>A0A1M8A680</accession>
<dbReference type="Gene3D" id="3.40.570.10">
    <property type="entry name" value="Extracellular Endonuclease, subunit A"/>
    <property type="match status" value="1"/>
</dbReference>
<feature type="binding site" evidence="9">
    <location>
        <position position="174"/>
    </location>
    <ligand>
        <name>Mg(2+)</name>
        <dbReference type="ChEBI" id="CHEBI:18420"/>
        <note>catalytic</note>
    </ligand>
</feature>
<comment type="cofactor">
    <cofactor evidence="1 10">
        <name>Mg(2+)</name>
        <dbReference type="ChEBI" id="CHEBI:18420"/>
    </cofactor>
</comment>
<evidence type="ECO:0000259" key="11">
    <source>
        <dbReference type="SMART" id="SM00477"/>
    </source>
</evidence>
<dbReference type="GO" id="GO:0004521">
    <property type="term" value="F:RNA endonuclease activity"/>
    <property type="evidence" value="ECO:0007669"/>
    <property type="project" value="TreeGrafter"/>
</dbReference>
<evidence type="ECO:0000256" key="5">
    <source>
        <dbReference type="ARBA" id="ARBA00022759"/>
    </source>
</evidence>
<name>A0A1M8A680_MALS4</name>
<dbReference type="GO" id="GO:0006309">
    <property type="term" value="P:apoptotic DNA fragmentation"/>
    <property type="evidence" value="ECO:0007669"/>
    <property type="project" value="TreeGrafter"/>
</dbReference>
<evidence type="ECO:0000256" key="6">
    <source>
        <dbReference type="ARBA" id="ARBA00022801"/>
    </source>
</evidence>
<keyword evidence="6 10" id="KW-0378">Hydrolase</keyword>
<dbReference type="InterPro" id="IPR001604">
    <property type="entry name" value="Endo_G_ENPP1-like_dom"/>
</dbReference>
<evidence type="ECO:0000256" key="7">
    <source>
        <dbReference type="ARBA" id="ARBA00022842"/>
    </source>
</evidence>
<keyword evidence="14" id="KW-1185">Reference proteome</keyword>
<evidence type="ECO:0000256" key="1">
    <source>
        <dbReference type="ARBA" id="ARBA00001946"/>
    </source>
</evidence>
<dbReference type="GO" id="GO:0005634">
    <property type="term" value="C:nucleus"/>
    <property type="evidence" value="ECO:0007669"/>
    <property type="project" value="TreeGrafter"/>
</dbReference>
<dbReference type="InterPro" id="IPR044925">
    <property type="entry name" value="His-Me_finger_sf"/>
</dbReference>
<dbReference type="GO" id="GO:0003676">
    <property type="term" value="F:nucleic acid binding"/>
    <property type="evidence" value="ECO:0007669"/>
    <property type="project" value="InterPro"/>
</dbReference>
<dbReference type="GO" id="GO:0000014">
    <property type="term" value="F:single-stranded DNA endodeoxyribonuclease activity"/>
    <property type="evidence" value="ECO:0007669"/>
    <property type="project" value="TreeGrafter"/>
</dbReference>
<keyword evidence="4 9" id="KW-0479">Metal-binding</keyword>
<dbReference type="VEuPathDB" id="FungiDB:MSYG_2304"/>
<proteinExistence type="inferred from homology"/>
<keyword evidence="7" id="KW-0460">Magnesium</keyword>
<protein>
    <recommendedName>
        <fullName evidence="10">Endonuclease</fullName>
        <ecNumber evidence="10">3.1.30.-</ecNumber>
    </recommendedName>
</protein>
<dbReference type="PANTHER" id="PTHR13966:SF5">
    <property type="entry name" value="ENDONUCLEASE G, MITOCHONDRIAL"/>
    <property type="match status" value="1"/>
</dbReference>
<feature type="domain" description="DNA/RNA non-specific endonuclease/pyrophosphatase/phosphodiesterase" evidence="12">
    <location>
        <begin position="74"/>
        <end position="297"/>
    </location>
</feature>
<gene>
    <name evidence="13" type="ORF">MSYG_2304</name>
</gene>
<evidence type="ECO:0000259" key="12">
    <source>
        <dbReference type="SMART" id="SM00892"/>
    </source>
</evidence>
<dbReference type="EMBL" id="LT671823">
    <property type="protein sequence ID" value="SHO77962.1"/>
    <property type="molecule type" value="Genomic_DNA"/>
</dbReference>
<organism evidence="13 14">
    <name type="scientific">Malassezia sympodialis (strain ATCC 42132)</name>
    <name type="common">Atopic eczema-associated yeast</name>
    <dbReference type="NCBI Taxonomy" id="1230383"/>
    <lineage>
        <taxon>Eukaryota</taxon>
        <taxon>Fungi</taxon>
        <taxon>Dikarya</taxon>
        <taxon>Basidiomycota</taxon>
        <taxon>Ustilaginomycotina</taxon>
        <taxon>Malasseziomycetes</taxon>
        <taxon>Malasseziales</taxon>
        <taxon>Malasseziaceae</taxon>
        <taxon>Malassezia</taxon>
    </lineage>
</organism>
<reference evidence="14" key="1">
    <citation type="journal article" date="2017" name="Nucleic Acids Res.">
        <title>Proteogenomics produces comprehensive and highly accurate protein-coding gene annotation in a complete genome assembly of Malassezia sympodialis.</title>
        <authorList>
            <person name="Zhu Y."/>
            <person name="Engstroem P.G."/>
            <person name="Tellgren-Roth C."/>
            <person name="Baudo C.D."/>
            <person name="Kennell J.C."/>
            <person name="Sun S."/>
            <person name="Billmyre R.B."/>
            <person name="Schroeder M.S."/>
            <person name="Andersson A."/>
            <person name="Holm T."/>
            <person name="Sigurgeirsson B."/>
            <person name="Wu G."/>
            <person name="Sankaranarayanan S.R."/>
            <person name="Siddharthan R."/>
            <person name="Sanyal K."/>
            <person name="Lundeberg J."/>
            <person name="Nystedt B."/>
            <person name="Boekhout T."/>
            <person name="Dawson T.L. Jr."/>
            <person name="Heitman J."/>
            <person name="Scheynius A."/>
            <person name="Lehtioe J."/>
        </authorList>
    </citation>
    <scope>NUCLEOTIDE SEQUENCE [LARGE SCALE GENOMIC DNA]</scope>
    <source>
        <strain evidence="14">ATCC 42132</strain>
    </source>
</reference>
<dbReference type="OMA" id="YVMPNQV"/>
<keyword evidence="3 10" id="KW-0540">Nuclease</keyword>
<evidence type="ECO:0000313" key="14">
    <source>
        <dbReference type="Proteomes" id="UP000186303"/>
    </source>
</evidence>
<evidence type="ECO:0000256" key="3">
    <source>
        <dbReference type="ARBA" id="ARBA00022722"/>
    </source>
</evidence>
<dbReference type="SMART" id="SM00477">
    <property type="entry name" value="NUC"/>
    <property type="match status" value="1"/>
</dbReference>
<sequence>MSLAVQAGLFAGGVLLGAGGAVWLQGGHKKTATVPVHAPAKTETLSANPHAAPTPVNDALALSGHPGPVADFLRNQAYVSAYDRRLRHPIWTAEHLTAESIRRPPGTEVNRAQSIFAEDPRIPAAFRSTNSDYFRSGYDRGHMVPAADAKTSQAAMNETFYLSNIAPQVGPGMNRDYWAYTEDFVRRLTSQFKDLYVFTVPLYLPRQSTDGKWRVSYEVIGSPPSVSVPTHFAKVVLGAGQTSPGALLGGSAKLALGAFIVPNSMIPDTAPLRSFEVDVEAVERAAGLTLFPPAIKQAAKKLCDTVKCEVIVREFGDANRKLAPPTHSNTLP</sequence>
<dbReference type="GO" id="GO:0005743">
    <property type="term" value="C:mitochondrial inner membrane"/>
    <property type="evidence" value="ECO:0007669"/>
    <property type="project" value="TreeGrafter"/>
</dbReference>
<dbReference type="STRING" id="1230383.A0A1M8A680"/>
<evidence type="ECO:0000256" key="8">
    <source>
        <dbReference type="PIRSR" id="PIRSR640255-1"/>
    </source>
</evidence>
<evidence type="ECO:0000256" key="4">
    <source>
        <dbReference type="ARBA" id="ARBA00022723"/>
    </source>
</evidence>
<dbReference type="GO" id="GO:0046872">
    <property type="term" value="F:metal ion binding"/>
    <property type="evidence" value="ECO:0007669"/>
    <property type="project" value="UniProtKB-KW"/>
</dbReference>
<dbReference type="Proteomes" id="UP000186303">
    <property type="component" value="Chromosome 3"/>
</dbReference>
<evidence type="ECO:0000256" key="10">
    <source>
        <dbReference type="RuleBase" id="RU366055"/>
    </source>
</evidence>
<feature type="domain" description="ENPP1-3/EXOG-like endonuclease/phosphodiesterase" evidence="11">
    <location>
        <begin position="75"/>
        <end position="298"/>
    </location>
</feature>
<dbReference type="SMART" id="SM00892">
    <property type="entry name" value="Endonuclease_NS"/>
    <property type="match status" value="1"/>
</dbReference>
<dbReference type="InterPro" id="IPR044929">
    <property type="entry name" value="DNA/RNA_non-sp_Endonuclease_sf"/>
</dbReference>
<dbReference type="InterPro" id="IPR018524">
    <property type="entry name" value="DNA/RNA_endonuclease_AS"/>
</dbReference>
<dbReference type="OrthoDB" id="5418055at2759"/>
<feature type="active site" description="Proton acceptor" evidence="8">
    <location>
        <position position="142"/>
    </location>
</feature>
<dbReference type="InterPro" id="IPR020821">
    <property type="entry name" value="ENPP1-3/EXOG-like_nuc-like"/>
</dbReference>
<dbReference type="EC" id="3.1.30.-" evidence="10"/>
<dbReference type="PROSITE" id="PS01070">
    <property type="entry name" value="NUCLEASE_NON_SPEC"/>
    <property type="match status" value="1"/>
</dbReference>
<dbReference type="FunFam" id="3.40.570.10:FF:000008">
    <property type="entry name" value="Probable NUC1-dna/rna non-specific nuclease, mitochondrial"/>
    <property type="match status" value="1"/>
</dbReference>